<dbReference type="NCBIfam" id="TIGR01368">
    <property type="entry name" value="CPSaseIIsmall"/>
    <property type="match status" value="1"/>
</dbReference>
<dbReference type="PRINTS" id="PR00096">
    <property type="entry name" value="GATASE"/>
</dbReference>
<evidence type="ECO:0000256" key="8">
    <source>
        <dbReference type="HAMAP-Rule" id="MF_01209"/>
    </source>
</evidence>
<dbReference type="GO" id="GO:0044205">
    <property type="term" value="P:'de novo' UMP biosynthetic process"/>
    <property type="evidence" value="ECO:0007669"/>
    <property type="project" value="UniProtKB-UniRule"/>
</dbReference>
<evidence type="ECO:0000256" key="4">
    <source>
        <dbReference type="ARBA" id="ARBA00022741"/>
    </source>
</evidence>
<dbReference type="Proteomes" id="UP000675284">
    <property type="component" value="Unassembled WGS sequence"/>
</dbReference>
<feature type="active site" evidence="8">
    <location>
        <position position="331"/>
    </location>
</feature>
<evidence type="ECO:0000256" key="7">
    <source>
        <dbReference type="ARBA" id="ARBA00048816"/>
    </source>
</evidence>
<evidence type="ECO:0000256" key="3">
    <source>
        <dbReference type="ARBA" id="ARBA00022598"/>
    </source>
</evidence>
<keyword evidence="11" id="KW-1185">Reference proteome</keyword>
<dbReference type="SUPFAM" id="SSF52317">
    <property type="entry name" value="Class I glutamine amidotransferase-like"/>
    <property type="match status" value="1"/>
</dbReference>
<dbReference type="PRINTS" id="PR00099">
    <property type="entry name" value="CPSGATASE"/>
</dbReference>
<comment type="caution">
    <text evidence="10">The sequence shown here is derived from an EMBL/GenBank/DDBJ whole genome shotgun (WGS) entry which is preliminary data.</text>
</comment>
<evidence type="ECO:0000256" key="6">
    <source>
        <dbReference type="ARBA" id="ARBA00022962"/>
    </source>
</evidence>
<dbReference type="PRINTS" id="PR00097">
    <property type="entry name" value="ANTSNTHASEII"/>
</dbReference>
<feature type="binding site" evidence="8">
    <location>
        <position position="219"/>
    </location>
    <ligand>
        <name>L-glutamine</name>
        <dbReference type="ChEBI" id="CHEBI:58359"/>
    </ligand>
</feature>
<dbReference type="Gene3D" id="3.50.30.20">
    <property type="entry name" value="Carbamoyl-phosphate synthase small subunit, N-terminal domain"/>
    <property type="match status" value="1"/>
</dbReference>
<dbReference type="InterPro" id="IPR035686">
    <property type="entry name" value="CPSase_GATase1"/>
</dbReference>
<protein>
    <recommendedName>
        <fullName evidence="8">Carbamoyl phosphate synthase small chain</fullName>
        <ecNumber evidence="8">6.3.5.5</ecNumber>
    </recommendedName>
    <alternativeName>
        <fullName evidence="8">Carbamoyl phosphate synthetase glutamine chain</fullName>
    </alternativeName>
</protein>
<dbReference type="GO" id="GO:0004088">
    <property type="term" value="F:carbamoyl-phosphate synthase (glutamine-hydrolyzing) activity"/>
    <property type="evidence" value="ECO:0007669"/>
    <property type="project" value="UniProtKB-UniRule"/>
</dbReference>
<dbReference type="GO" id="GO:0006207">
    <property type="term" value="P:'de novo' pyrimidine nucleobase biosynthetic process"/>
    <property type="evidence" value="ECO:0007669"/>
    <property type="project" value="InterPro"/>
</dbReference>
<feature type="binding site" evidence="8">
    <location>
        <position position="291"/>
    </location>
    <ligand>
        <name>L-glutamine</name>
        <dbReference type="ChEBI" id="CHEBI:58359"/>
    </ligand>
</feature>
<keyword evidence="8" id="KW-0055">Arginine biosynthesis</keyword>
<dbReference type="PROSITE" id="PS51273">
    <property type="entry name" value="GATASE_TYPE_1"/>
    <property type="match status" value="1"/>
</dbReference>
<evidence type="ECO:0000256" key="2">
    <source>
        <dbReference type="ARBA" id="ARBA00007800"/>
    </source>
</evidence>
<dbReference type="PANTHER" id="PTHR43418">
    <property type="entry name" value="MULTIFUNCTIONAL TRYPTOPHAN BIOSYNTHESIS PROTEIN-RELATED"/>
    <property type="match status" value="1"/>
</dbReference>
<dbReference type="InterPro" id="IPR029062">
    <property type="entry name" value="Class_I_gatase-like"/>
</dbReference>
<dbReference type="PANTHER" id="PTHR43418:SF7">
    <property type="entry name" value="CARBAMOYL-PHOSPHATE SYNTHASE SMALL CHAIN"/>
    <property type="match status" value="1"/>
</dbReference>
<comment type="pathway">
    <text evidence="1 8">Amino-acid biosynthesis; L-arginine biosynthesis; carbamoyl phosphate from bicarbonate: step 1/1.</text>
</comment>
<dbReference type="Pfam" id="PF00988">
    <property type="entry name" value="CPSase_sm_chain"/>
    <property type="match status" value="1"/>
</dbReference>
<dbReference type="InterPro" id="IPR050472">
    <property type="entry name" value="Anth_synth/Amidotransfase"/>
</dbReference>
<dbReference type="GO" id="GO:0006526">
    <property type="term" value="P:L-arginine biosynthetic process"/>
    <property type="evidence" value="ECO:0007669"/>
    <property type="project" value="UniProtKB-UniRule"/>
</dbReference>
<keyword evidence="3 8" id="KW-0436">Ligase</keyword>
<evidence type="ECO:0000256" key="1">
    <source>
        <dbReference type="ARBA" id="ARBA00005077"/>
    </source>
</evidence>
<dbReference type="InterPro" id="IPR002474">
    <property type="entry name" value="CarbamoylP_synth_ssu_N"/>
</dbReference>
<evidence type="ECO:0000259" key="9">
    <source>
        <dbReference type="SMART" id="SM01097"/>
    </source>
</evidence>
<evidence type="ECO:0000313" key="10">
    <source>
        <dbReference type="EMBL" id="MBR7794661.1"/>
    </source>
</evidence>
<comment type="pathway">
    <text evidence="8">Pyrimidine metabolism; UMP biosynthesis via de novo pathway; (S)-dihydroorotate from bicarbonate: step 1/3.</text>
</comment>
<accession>A0A941DS25</accession>
<keyword evidence="8" id="KW-0665">Pyrimidine biosynthesis</keyword>
<feature type="active site" evidence="8">
    <location>
        <position position="333"/>
    </location>
</feature>
<name>A0A941DS25_9BACI</name>
<dbReference type="RefSeq" id="WP_026679949.1">
    <property type="nucleotide sequence ID" value="NZ_BAAACY010000074.1"/>
</dbReference>
<feature type="binding site" evidence="8">
    <location>
        <position position="247"/>
    </location>
    <ligand>
        <name>L-glutamine</name>
        <dbReference type="ChEBI" id="CHEBI:58359"/>
    </ligand>
</feature>
<evidence type="ECO:0000313" key="11">
    <source>
        <dbReference type="Proteomes" id="UP000675284"/>
    </source>
</evidence>
<dbReference type="SMART" id="SM01097">
    <property type="entry name" value="CPSase_sm_chain"/>
    <property type="match status" value="1"/>
</dbReference>
<comment type="catalytic activity">
    <reaction evidence="8">
        <text>L-glutamine + H2O = L-glutamate + NH4(+)</text>
        <dbReference type="Rhea" id="RHEA:15889"/>
        <dbReference type="ChEBI" id="CHEBI:15377"/>
        <dbReference type="ChEBI" id="CHEBI:28938"/>
        <dbReference type="ChEBI" id="CHEBI:29985"/>
        <dbReference type="ChEBI" id="CHEBI:58359"/>
    </reaction>
</comment>
<keyword evidence="6 8" id="KW-0315">Glutamine amidotransferase</keyword>
<feature type="domain" description="Carbamoyl-phosphate synthase small subunit N-terminal" evidence="9">
    <location>
        <begin position="2"/>
        <end position="132"/>
    </location>
</feature>
<dbReference type="HAMAP" id="MF_01209">
    <property type="entry name" value="CPSase_S_chain"/>
    <property type="match status" value="1"/>
</dbReference>
<dbReference type="NCBIfam" id="NF009475">
    <property type="entry name" value="PRK12838.1"/>
    <property type="match status" value="1"/>
</dbReference>
<organism evidence="10 11">
    <name type="scientific">Virgibacillus salarius</name>
    <dbReference type="NCBI Taxonomy" id="447199"/>
    <lineage>
        <taxon>Bacteria</taxon>
        <taxon>Bacillati</taxon>
        <taxon>Bacillota</taxon>
        <taxon>Bacilli</taxon>
        <taxon>Bacillales</taxon>
        <taxon>Bacillaceae</taxon>
        <taxon>Virgibacillus</taxon>
    </lineage>
</organism>
<dbReference type="SUPFAM" id="SSF52021">
    <property type="entry name" value="Carbamoyl phosphate synthetase, small subunit N-terminal domain"/>
    <property type="match status" value="1"/>
</dbReference>
<dbReference type="CDD" id="cd01744">
    <property type="entry name" value="GATase1_CPSase"/>
    <property type="match status" value="1"/>
</dbReference>
<comment type="subunit">
    <text evidence="8">Composed of two chains; the small (or glutamine) chain promotes the hydrolysis of glutamine to ammonia, which is used by the large (or ammonia) chain to synthesize carbamoyl phosphate. Tetramer of heterodimers (alpha,beta)4.</text>
</comment>
<feature type="binding site" evidence="8">
    <location>
        <position position="46"/>
    </location>
    <ligand>
        <name>L-glutamine</name>
        <dbReference type="ChEBI" id="CHEBI:58359"/>
    </ligand>
</feature>
<feature type="binding site" evidence="8">
    <location>
        <position position="250"/>
    </location>
    <ligand>
        <name>L-glutamine</name>
        <dbReference type="ChEBI" id="CHEBI:58359"/>
    </ligand>
</feature>
<reference evidence="10" key="1">
    <citation type="submission" date="2021-04" db="EMBL/GenBank/DDBJ databases">
        <title>Isolation and polyphasic classification of algal microorganism.</title>
        <authorList>
            <person name="Wang S."/>
        </authorList>
    </citation>
    <scope>NUCLEOTIDE SEQUENCE</scope>
    <source>
        <strain evidence="10">720a</strain>
    </source>
</reference>
<keyword evidence="4 8" id="KW-0547">Nucleotide-binding</keyword>
<comment type="similarity">
    <text evidence="2 8">Belongs to the CarA family.</text>
</comment>
<comment type="function">
    <text evidence="8">Small subunit of the glutamine-dependent carbamoyl phosphate synthetase (CPSase). CPSase catalyzes the formation of carbamoyl phosphate from the ammonia moiety of glutamine, carbonate, and phosphate donated by ATP, constituting the first step of 2 biosynthetic pathways, one leading to arginine and/or urea and the other to pyrimidine nucleotides. The small subunit (glutamine amidotransferase) binds and cleaves glutamine to supply the large subunit with the substrate ammonia.</text>
</comment>
<proteinExistence type="inferred from homology"/>
<dbReference type="InterPro" id="IPR036480">
    <property type="entry name" value="CarbP_synth_ssu_N_sf"/>
</dbReference>
<keyword evidence="5 8" id="KW-0067">ATP-binding</keyword>
<feature type="binding site" evidence="8">
    <location>
        <position position="290"/>
    </location>
    <ligand>
        <name>L-glutamine</name>
        <dbReference type="ChEBI" id="CHEBI:58359"/>
    </ligand>
</feature>
<evidence type="ECO:0000256" key="5">
    <source>
        <dbReference type="ARBA" id="ARBA00022840"/>
    </source>
</evidence>
<feature type="region of interest" description="CPSase" evidence="8">
    <location>
        <begin position="1"/>
        <end position="168"/>
    </location>
</feature>
<feature type="binding site" evidence="8">
    <location>
        <position position="288"/>
    </location>
    <ligand>
        <name>L-glutamine</name>
        <dbReference type="ChEBI" id="CHEBI:58359"/>
    </ligand>
</feature>
<keyword evidence="8" id="KW-0028">Amino-acid biosynthesis</keyword>
<dbReference type="EMBL" id="JAGSOT010000002">
    <property type="protein sequence ID" value="MBR7794661.1"/>
    <property type="molecule type" value="Genomic_DNA"/>
</dbReference>
<dbReference type="InterPro" id="IPR006274">
    <property type="entry name" value="CarbamoylP_synth_ssu"/>
</dbReference>
<dbReference type="GO" id="GO:0006541">
    <property type="term" value="P:glutamine metabolic process"/>
    <property type="evidence" value="ECO:0007669"/>
    <property type="project" value="InterPro"/>
</dbReference>
<dbReference type="InterPro" id="IPR017926">
    <property type="entry name" value="GATASE"/>
</dbReference>
<dbReference type="EC" id="6.3.5.5" evidence="8"/>
<gene>
    <name evidence="8" type="primary">carA</name>
    <name evidence="10" type="ORF">KCX74_01235</name>
</gene>
<dbReference type="Gene3D" id="3.40.50.880">
    <property type="match status" value="1"/>
</dbReference>
<sequence>MTKGFLVLETGETFPGDWIGYECEVSGEVVFNTSMTGYQEMLTDPSYAGQILTLSYPIIGNYGVSSDSHESNDLHVAGVILSDICETPSHFQSEITLSESLKQAAVPGLKNVDTRTLVTIIRKQQTVRGKLILEKIVPGYGHKFSLPNSHKLIEQVSVKKSIVLGAGSSCHVVLVDFGYKKSIVDALIKQDCKVTIVPHSSSFEDIEKLNPYGVIISNGPGDPEDLERYFPLIKRLTRRYPTLGICLGHQLIALAYGGKTKKMSFGHRGANHPIKDLFTGKVTITSQNHGYVVIKESLNPKYFQLLFQNVNDGSVEGLKHVSLPVITVQFHPEAHPGPSDAHYIFTDFVETARMTRGKQLCATVHP</sequence>
<feature type="active site" description="Nucleophile" evidence="8">
    <location>
        <position position="246"/>
    </location>
</feature>
<dbReference type="Pfam" id="PF00117">
    <property type="entry name" value="GATase"/>
    <property type="match status" value="1"/>
</dbReference>
<feature type="binding site" evidence="8">
    <location>
        <position position="221"/>
    </location>
    <ligand>
        <name>L-glutamine</name>
        <dbReference type="ChEBI" id="CHEBI:58359"/>
    </ligand>
</feature>
<comment type="catalytic activity">
    <reaction evidence="7 8">
        <text>hydrogencarbonate + L-glutamine + 2 ATP + H2O = carbamoyl phosphate + L-glutamate + 2 ADP + phosphate + 2 H(+)</text>
        <dbReference type="Rhea" id="RHEA:18633"/>
        <dbReference type="ChEBI" id="CHEBI:15377"/>
        <dbReference type="ChEBI" id="CHEBI:15378"/>
        <dbReference type="ChEBI" id="CHEBI:17544"/>
        <dbReference type="ChEBI" id="CHEBI:29985"/>
        <dbReference type="ChEBI" id="CHEBI:30616"/>
        <dbReference type="ChEBI" id="CHEBI:43474"/>
        <dbReference type="ChEBI" id="CHEBI:58228"/>
        <dbReference type="ChEBI" id="CHEBI:58359"/>
        <dbReference type="ChEBI" id="CHEBI:456216"/>
        <dbReference type="EC" id="6.3.5.5"/>
    </reaction>
</comment>
<dbReference type="AlphaFoldDB" id="A0A941DS25"/>
<dbReference type="GO" id="GO:0005524">
    <property type="term" value="F:ATP binding"/>
    <property type="evidence" value="ECO:0007669"/>
    <property type="project" value="UniProtKB-UniRule"/>
</dbReference>